<dbReference type="CDD" id="cd00082">
    <property type="entry name" value="HisKA"/>
    <property type="match status" value="1"/>
</dbReference>
<dbReference type="SUPFAM" id="SSF55785">
    <property type="entry name" value="PYP-like sensor domain (PAS domain)"/>
    <property type="match status" value="7"/>
</dbReference>
<dbReference type="SUPFAM" id="SSF47384">
    <property type="entry name" value="Homodimeric domain of signal transducing histidine kinase"/>
    <property type="match status" value="1"/>
</dbReference>
<dbReference type="InterPro" id="IPR005467">
    <property type="entry name" value="His_kinase_dom"/>
</dbReference>
<dbReference type="EMBL" id="CADCTQ010000493">
    <property type="protein sequence ID" value="CAA9308153.1"/>
    <property type="molecule type" value="Genomic_DNA"/>
</dbReference>
<feature type="domain" description="PAC" evidence="9">
    <location>
        <begin position="465"/>
        <end position="517"/>
    </location>
</feature>
<evidence type="ECO:0000256" key="1">
    <source>
        <dbReference type="ARBA" id="ARBA00000085"/>
    </source>
</evidence>
<evidence type="ECO:0000256" key="2">
    <source>
        <dbReference type="ARBA" id="ARBA00012438"/>
    </source>
</evidence>
<dbReference type="InterPro" id="IPR001610">
    <property type="entry name" value="PAC"/>
</dbReference>
<dbReference type="InterPro" id="IPR000700">
    <property type="entry name" value="PAS-assoc_C"/>
</dbReference>
<dbReference type="InterPro" id="IPR003594">
    <property type="entry name" value="HATPase_dom"/>
</dbReference>
<dbReference type="InterPro" id="IPR003018">
    <property type="entry name" value="GAF"/>
</dbReference>
<feature type="coiled-coil region" evidence="6">
    <location>
        <begin position="1184"/>
        <end position="1211"/>
    </location>
</feature>
<comment type="catalytic activity">
    <reaction evidence="1">
        <text>ATP + protein L-histidine = ADP + protein N-phospho-L-histidine.</text>
        <dbReference type="EC" id="2.7.13.3"/>
    </reaction>
</comment>
<dbReference type="InterPro" id="IPR036097">
    <property type="entry name" value="HisK_dim/P_sf"/>
</dbReference>
<evidence type="ECO:0000313" key="10">
    <source>
        <dbReference type="EMBL" id="CAA9308153.1"/>
    </source>
</evidence>
<dbReference type="SMART" id="SM00086">
    <property type="entry name" value="PAC"/>
    <property type="match status" value="6"/>
</dbReference>
<dbReference type="InterPro" id="IPR013656">
    <property type="entry name" value="PAS_4"/>
</dbReference>
<keyword evidence="4" id="KW-0808">Transferase</keyword>
<feature type="coiled-coil region" evidence="6">
    <location>
        <begin position="158"/>
        <end position="265"/>
    </location>
</feature>
<feature type="domain" description="PAS" evidence="8">
    <location>
        <begin position="1009"/>
        <end position="1079"/>
    </location>
</feature>
<dbReference type="InterPro" id="IPR004358">
    <property type="entry name" value="Sig_transdc_His_kin-like_C"/>
</dbReference>
<name>A0A6J4KJS8_9SPHI</name>
<organism evidence="10">
    <name type="scientific">uncultured Cytophagales bacterium</name>
    <dbReference type="NCBI Taxonomy" id="158755"/>
    <lineage>
        <taxon>Bacteria</taxon>
        <taxon>Pseudomonadati</taxon>
        <taxon>Bacteroidota</taxon>
        <taxon>Sphingobacteriia</taxon>
        <taxon>Sphingobacteriales</taxon>
        <taxon>environmental samples</taxon>
    </lineage>
</organism>
<evidence type="ECO:0000259" key="8">
    <source>
        <dbReference type="PROSITE" id="PS50112"/>
    </source>
</evidence>
<feature type="domain" description="PAS" evidence="8">
    <location>
        <begin position="904"/>
        <end position="951"/>
    </location>
</feature>
<evidence type="ECO:0000259" key="9">
    <source>
        <dbReference type="PROSITE" id="PS50113"/>
    </source>
</evidence>
<dbReference type="Pfam" id="PF08448">
    <property type="entry name" value="PAS_4"/>
    <property type="match status" value="3"/>
</dbReference>
<dbReference type="InterPro" id="IPR035965">
    <property type="entry name" value="PAS-like_dom_sf"/>
</dbReference>
<dbReference type="GO" id="GO:0000155">
    <property type="term" value="F:phosphorelay sensor kinase activity"/>
    <property type="evidence" value="ECO:0007669"/>
    <property type="project" value="InterPro"/>
</dbReference>
<evidence type="ECO:0000256" key="6">
    <source>
        <dbReference type="SAM" id="Coils"/>
    </source>
</evidence>
<dbReference type="Gene3D" id="3.30.450.20">
    <property type="entry name" value="PAS domain"/>
    <property type="match status" value="7"/>
</dbReference>
<evidence type="ECO:0000256" key="5">
    <source>
        <dbReference type="ARBA" id="ARBA00022777"/>
    </source>
</evidence>
<evidence type="ECO:0000256" key="4">
    <source>
        <dbReference type="ARBA" id="ARBA00022679"/>
    </source>
</evidence>
<dbReference type="Gene3D" id="3.30.565.10">
    <property type="entry name" value="Histidine kinase-like ATPase, C-terminal domain"/>
    <property type="match status" value="1"/>
</dbReference>
<feature type="domain" description="PAS" evidence="8">
    <location>
        <begin position="389"/>
        <end position="463"/>
    </location>
</feature>
<dbReference type="PROSITE" id="PS50109">
    <property type="entry name" value="HIS_KIN"/>
    <property type="match status" value="1"/>
</dbReference>
<dbReference type="PANTHER" id="PTHR43304">
    <property type="entry name" value="PHYTOCHROME-LIKE PROTEIN CPH1"/>
    <property type="match status" value="1"/>
</dbReference>
<feature type="domain" description="PAC" evidence="9">
    <location>
        <begin position="955"/>
        <end position="1008"/>
    </location>
</feature>
<dbReference type="InterPro" id="IPR013655">
    <property type="entry name" value="PAS_fold_3"/>
</dbReference>
<protein>
    <recommendedName>
        <fullName evidence="2">histidine kinase</fullName>
        <ecNumber evidence="2">2.7.13.3</ecNumber>
    </recommendedName>
</protein>
<gene>
    <name evidence="10" type="ORF">AVDCRST_MAG56-5997</name>
</gene>
<dbReference type="Pfam" id="PF02518">
    <property type="entry name" value="HATPase_c"/>
    <property type="match status" value="1"/>
</dbReference>
<keyword evidence="3" id="KW-0597">Phosphoprotein</keyword>
<dbReference type="PRINTS" id="PR00344">
    <property type="entry name" value="BCTRLSENSOR"/>
</dbReference>
<feature type="domain" description="Histidine kinase" evidence="7">
    <location>
        <begin position="1155"/>
        <end position="1368"/>
    </location>
</feature>
<feature type="domain" description="PAC" evidence="9">
    <location>
        <begin position="333"/>
        <end position="388"/>
    </location>
</feature>
<dbReference type="InterPro" id="IPR052162">
    <property type="entry name" value="Sensor_kinase/Photoreceptor"/>
</dbReference>
<keyword evidence="6" id="KW-0175">Coiled coil</keyword>
<dbReference type="PROSITE" id="PS50112">
    <property type="entry name" value="PAS"/>
    <property type="match status" value="4"/>
</dbReference>
<proteinExistence type="predicted"/>
<dbReference type="InterPro" id="IPR003661">
    <property type="entry name" value="HisK_dim/P_dom"/>
</dbReference>
<sequence length="1368" mass="153767">MTPQDVLQELAHGFTTVAIGRAFFLSLARYLSNALEVDYVFIGQLVPAAAGEAAGTDPFGQSVRSEVFFAYGQEAGAVQYPLVGTLCQHVVASGFCAFPSRVQQRFPQNQALKHFGVDSYVGISLYNSSGEESGIIYVMDKEPIKDLAQTEHLLRIVAKRVELELERLLQERQLQEANEKLRNELAHRRQVEDELRESEARLRRSNQALQAAQASLATLNGQLEQRIGQRTAALEAATGQISGLLDREKAARQEAENQRRVVEDLFMQAPVAIAIYRAADFVVELANEAVLQVWGAGGVAVQGRPLFEAIPHLKGLGYQQRLQNVRDTGTPYVGNEIEINRTRNGRPEQLYLNIVHQPLRNAEGAITRIITVAHPVTGLVEARQKVQASEARMQRVLDSMFIFAGLFTAEGRLLYANKAPLQAAGIAIEEVLGKPLEETPWWSHSGEERKLLKEKLQQAASGETVRYEASIVDKAGNRLLLDVTFGPLYDEQGKMVQLVGSAVDVTAQKEVQRQLKQSHERYQALVKNFPNGAVFLVDQQMRYQVVGGSGLAGIGLTEEMLLGKTPQEVFSAPVAGPVADKFRQALAGVSFTFEENYAGRVHQVQTTPVVNESGEIVAGMAITQNVTREKEAREALRFYQFLVDNTDDAIYCISPQENFRLVYVNRAACRHFGLPAEQLLTLSIPDWDPSFTWEDCRWMDAQLREKKRLVFESRHRQDAGEVIPVEVSATLLQYNGKEYYGGYIKDLRERKKNEAALRESEERYRHLFHANKDPLFLLDRETRRITDANPAACQVYGYTREELLGLQNTDISAEPERTLQAMQEQVSSVPLRYHRKKDGTVFPAELAFNHLLINGRPASIVAVRDITERVEASRKLAEEKQRLELALWGADLGTWDWNVAEGTVLFNEKYAQLLGYALDELPPRQETWNRLLHPGDRERVLEELQGHLSGQKPYYQAEHRLRGKSGEWRWMLGSGKVMERDPAGKPLRMVGITQDITSRMQAEMAMQELKLRLEGIITSAMDAIITISDTQHIVMTNQAAQRMFGYGAEALLNQPIDLLIPQRLRSRHQAHVHQYGESGRTTRQMGVNRTLAGLRADGREFPIEASISQVEVTGNKYYTVILRDVTLREEARQQEKKRNEELIRQNAQLQQFAFITSHNLRAPVANLLGLVHIYNAADPADPLNQTVIENIERATQKLDEIIHDLNALLAVREQTHQPLEAVSLAEVFEDVKQSLQLQLQGVNPLLTTAFGVSSLRAIRSYVQSILFNLLSNALKYRSPDRPLAIRLETRREEDHVLLLFSDNGLGIDLEKHGNKLFGLYKRFHTHTEGKGLGLHLVKTQVEAMGGKIEVKSLPGEGTTFILHLKASP</sequence>
<dbReference type="SUPFAM" id="SSF55781">
    <property type="entry name" value="GAF domain-like"/>
    <property type="match status" value="1"/>
</dbReference>
<keyword evidence="5 10" id="KW-0418">Kinase</keyword>
<dbReference type="Pfam" id="PF13426">
    <property type="entry name" value="PAS_9"/>
    <property type="match status" value="3"/>
</dbReference>
<dbReference type="PROSITE" id="PS50113">
    <property type="entry name" value="PAC"/>
    <property type="match status" value="4"/>
</dbReference>
<dbReference type="PANTHER" id="PTHR43304:SF1">
    <property type="entry name" value="PAC DOMAIN-CONTAINING PROTEIN"/>
    <property type="match status" value="1"/>
</dbReference>
<dbReference type="EC" id="2.7.13.3" evidence="2"/>
<evidence type="ECO:0000256" key="3">
    <source>
        <dbReference type="ARBA" id="ARBA00022553"/>
    </source>
</evidence>
<dbReference type="SMART" id="SM00065">
    <property type="entry name" value="GAF"/>
    <property type="match status" value="1"/>
</dbReference>
<evidence type="ECO:0000259" key="7">
    <source>
        <dbReference type="PROSITE" id="PS50109"/>
    </source>
</evidence>
<dbReference type="SUPFAM" id="SSF55874">
    <property type="entry name" value="ATPase domain of HSP90 chaperone/DNA topoisomerase II/histidine kinase"/>
    <property type="match status" value="1"/>
</dbReference>
<feature type="domain" description="PAC" evidence="9">
    <location>
        <begin position="587"/>
        <end position="638"/>
    </location>
</feature>
<dbReference type="Pfam" id="PF08447">
    <property type="entry name" value="PAS_3"/>
    <property type="match status" value="1"/>
</dbReference>
<feature type="domain" description="PAS" evidence="8">
    <location>
        <begin position="760"/>
        <end position="805"/>
    </location>
</feature>
<dbReference type="NCBIfam" id="TIGR00229">
    <property type="entry name" value="sensory_box"/>
    <property type="match status" value="6"/>
</dbReference>
<reference evidence="10" key="1">
    <citation type="submission" date="2020-02" db="EMBL/GenBank/DDBJ databases">
        <authorList>
            <person name="Meier V. D."/>
        </authorList>
    </citation>
    <scope>NUCLEOTIDE SEQUENCE</scope>
    <source>
        <strain evidence="10">AVDCRST_MAG56</strain>
    </source>
</reference>
<dbReference type="InterPro" id="IPR036890">
    <property type="entry name" value="HATPase_C_sf"/>
</dbReference>
<dbReference type="Gene3D" id="1.10.287.130">
    <property type="match status" value="1"/>
</dbReference>
<dbReference type="CDD" id="cd00130">
    <property type="entry name" value="PAS"/>
    <property type="match status" value="6"/>
</dbReference>
<dbReference type="InterPro" id="IPR000014">
    <property type="entry name" value="PAS"/>
</dbReference>
<accession>A0A6J4KJS8</accession>
<dbReference type="SMART" id="SM00387">
    <property type="entry name" value="HATPase_c"/>
    <property type="match status" value="1"/>
</dbReference>
<dbReference type="SMART" id="SM00091">
    <property type="entry name" value="PAS"/>
    <property type="match status" value="7"/>
</dbReference>